<dbReference type="SMART" id="SM00530">
    <property type="entry name" value="HTH_XRE"/>
    <property type="match status" value="1"/>
</dbReference>
<gene>
    <name evidence="3" type="ordered locus">NAMH_0117</name>
</gene>
<evidence type="ECO:0000256" key="1">
    <source>
        <dbReference type="ARBA" id="ARBA00023125"/>
    </source>
</evidence>
<dbReference type="eggNOG" id="COG1396">
    <property type="taxonomic scope" value="Bacteria"/>
</dbReference>
<dbReference type="InterPro" id="IPR050807">
    <property type="entry name" value="TransReg_Diox_bact_type"/>
</dbReference>
<accession>B9L7E6</accession>
<evidence type="ECO:0000313" key="3">
    <source>
        <dbReference type="EMBL" id="ACM92212.1"/>
    </source>
</evidence>
<dbReference type="AlphaFoldDB" id="B9L7E6"/>
<evidence type="ECO:0000259" key="2">
    <source>
        <dbReference type="PROSITE" id="PS50943"/>
    </source>
</evidence>
<dbReference type="InterPro" id="IPR011051">
    <property type="entry name" value="RmlC_Cupin_sf"/>
</dbReference>
<dbReference type="InterPro" id="IPR001387">
    <property type="entry name" value="Cro/C1-type_HTH"/>
</dbReference>
<dbReference type="GO" id="GO:0003677">
    <property type="term" value="F:DNA binding"/>
    <property type="evidence" value="ECO:0007669"/>
    <property type="project" value="UniProtKB-KW"/>
</dbReference>
<evidence type="ECO:0000313" key="4">
    <source>
        <dbReference type="Proteomes" id="UP000000448"/>
    </source>
</evidence>
<dbReference type="InterPro" id="IPR014710">
    <property type="entry name" value="RmlC-like_jellyroll"/>
</dbReference>
<organism evidence="3 4">
    <name type="scientific">Nautilia profundicola (strain ATCC BAA-1463 / DSM 18972 / AmH)</name>
    <dbReference type="NCBI Taxonomy" id="598659"/>
    <lineage>
        <taxon>Bacteria</taxon>
        <taxon>Pseudomonadati</taxon>
        <taxon>Campylobacterota</taxon>
        <taxon>Epsilonproteobacteria</taxon>
        <taxon>Nautiliales</taxon>
        <taxon>Nautiliaceae</taxon>
        <taxon>Nautilia</taxon>
    </lineage>
</organism>
<dbReference type="PROSITE" id="PS50943">
    <property type="entry name" value="HTH_CROC1"/>
    <property type="match status" value="1"/>
</dbReference>
<dbReference type="SUPFAM" id="SSF47413">
    <property type="entry name" value="lambda repressor-like DNA-binding domains"/>
    <property type="match status" value="1"/>
</dbReference>
<proteinExistence type="predicted"/>
<keyword evidence="4" id="KW-1185">Reference proteome</keyword>
<reference evidence="3 4" key="1">
    <citation type="journal article" date="2009" name="PLoS Genet.">
        <title>Adaptations to submarine hydrothermal environments exemplified by the genome of Nautilia profundicola.</title>
        <authorList>
            <person name="Campbell B.J."/>
            <person name="Smith J.L."/>
            <person name="Hanson T.E."/>
            <person name="Klotz M.G."/>
            <person name="Stein L.Y."/>
            <person name="Lee C.K."/>
            <person name="Wu D."/>
            <person name="Robinson J.M."/>
            <person name="Khouri H.M."/>
            <person name="Eisen J.A."/>
            <person name="Cary S.C."/>
        </authorList>
    </citation>
    <scope>NUCLEOTIDE SEQUENCE [LARGE SCALE GENOMIC DNA]</scope>
    <source>
        <strain evidence="4">ATCC BAA-1463 / DSM 18972 / AmH</strain>
    </source>
</reference>
<dbReference type="Gene3D" id="2.60.120.10">
    <property type="entry name" value="Jelly Rolls"/>
    <property type="match status" value="1"/>
</dbReference>
<dbReference type="PANTHER" id="PTHR46797">
    <property type="entry name" value="HTH-TYPE TRANSCRIPTIONAL REGULATOR"/>
    <property type="match status" value="1"/>
</dbReference>
<dbReference type="GO" id="GO:0003700">
    <property type="term" value="F:DNA-binding transcription factor activity"/>
    <property type="evidence" value="ECO:0007669"/>
    <property type="project" value="TreeGrafter"/>
</dbReference>
<dbReference type="HOGENOM" id="CLU_1022430_0_0_7"/>
<dbReference type="PANTHER" id="PTHR46797:SF1">
    <property type="entry name" value="METHYLPHOSPHONATE SYNTHASE"/>
    <property type="match status" value="1"/>
</dbReference>
<dbReference type="RefSeq" id="WP_012663584.1">
    <property type="nucleotide sequence ID" value="NC_012115.1"/>
</dbReference>
<keyword evidence="1" id="KW-0238">DNA-binding</keyword>
<feature type="domain" description="HTH cro/C1-type" evidence="2">
    <location>
        <begin position="7"/>
        <end position="61"/>
    </location>
</feature>
<dbReference type="EMBL" id="CP001279">
    <property type="protein sequence ID" value="ACM92212.1"/>
    <property type="molecule type" value="Genomic_DNA"/>
</dbReference>
<dbReference type="GO" id="GO:0005829">
    <property type="term" value="C:cytosol"/>
    <property type="evidence" value="ECO:0007669"/>
    <property type="project" value="TreeGrafter"/>
</dbReference>
<dbReference type="Pfam" id="PF01381">
    <property type="entry name" value="HTH_3"/>
    <property type="match status" value="1"/>
</dbReference>
<dbReference type="SUPFAM" id="SSF51182">
    <property type="entry name" value="RmlC-like cupins"/>
    <property type="match status" value="1"/>
</dbReference>
<dbReference type="InterPro" id="IPR010982">
    <property type="entry name" value="Lambda_DNA-bd_dom_sf"/>
</dbReference>
<sequence length="272" mass="30856">MTLGEKIKFFRENKGLNLSELASRAGVAKSTLFKIEENKTNPTINTIWAIAEVLGVPFGELVGEGEIKGEGVSVVLIEKTDEFESYKMNLKTSAEYIAKPHFAGAVERIYVLKGDVKVGSVDDIHTLHSGETVEFEADKTHIYSALTPSTLIVTIYYPKEKYFKEDVFVDVFDEEVYERLNNLIKKGVGIIRVIAKHDKFDAENVVKNEHGIFIYGDINVKFDEAVSIREFERREILKNFSEENVYAAYLALIGEVERAKEFSEKLKVKNEK</sequence>
<dbReference type="Gene3D" id="1.10.260.40">
    <property type="entry name" value="lambda repressor-like DNA-binding domains"/>
    <property type="match status" value="1"/>
</dbReference>
<dbReference type="STRING" id="598659.NAMH_0117"/>
<dbReference type="KEGG" id="nam:NAMH_0117"/>
<protein>
    <submittedName>
        <fullName evidence="3">Helix-turn-helix protein</fullName>
    </submittedName>
</protein>
<dbReference type="CDD" id="cd00093">
    <property type="entry name" value="HTH_XRE"/>
    <property type="match status" value="1"/>
</dbReference>
<name>B9L7E6_NAUPA</name>
<dbReference type="eggNOG" id="COG1917">
    <property type="taxonomic scope" value="Bacteria"/>
</dbReference>
<dbReference type="Proteomes" id="UP000000448">
    <property type="component" value="Chromosome"/>
</dbReference>
<dbReference type="OrthoDB" id="5363392at2"/>